<dbReference type="KEGG" id="rsa:RSal33209_0798"/>
<dbReference type="Pfam" id="PF02245">
    <property type="entry name" value="Pur_DNA_glyco"/>
    <property type="match status" value="1"/>
</dbReference>
<gene>
    <name evidence="6" type="ordered locus">RSal33209_0798</name>
</gene>
<evidence type="ECO:0000256" key="5">
    <source>
        <dbReference type="HAMAP-Rule" id="MF_00527"/>
    </source>
</evidence>
<dbReference type="AlphaFoldDB" id="A9WQH5"/>
<dbReference type="eggNOG" id="COG2094">
    <property type="taxonomic scope" value="Bacteria"/>
</dbReference>
<keyword evidence="4 5" id="KW-0234">DNA repair</keyword>
<dbReference type="PANTHER" id="PTHR10429:SF0">
    <property type="entry name" value="DNA-3-METHYLADENINE GLYCOSYLASE"/>
    <property type="match status" value="1"/>
</dbReference>
<protein>
    <recommendedName>
        <fullName evidence="5">Putative 3-methyladenine DNA glycosylase</fullName>
        <ecNumber evidence="5">3.2.2.-</ecNumber>
    </recommendedName>
</protein>
<dbReference type="SUPFAM" id="SSF50486">
    <property type="entry name" value="FMT C-terminal domain-like"/>
    <property type="match status" value="1"/>
</dbReference>
<comment type="similarity">
    <text evidence="1 5">Belongs to the DNA glycosylase MPG family.</text>
</comment>
<dbReference type="GO" id="GO:0003905">
    <property type="term" value="F:alkylbase DNA N-glycosylase activity"/>
    <property type="evidence" value="ECO:0007669"/>
    <property type="project" value="InterPro"/>
</dbReference>
<organism evidence="6 7">
    <name type="scientific">Renibacterium salmoninarum (strain ATCC 33209 / DSM 20767 / JCM 11484 / NBRC 15589 / NCIMB 2235)</name>
    <dbReference type="NCBI Taxonomy" id="288705"/>
    <lineage>
        <taxon>Bacteria</taxon>
        <taxon>Bacillati</taxon>
        <taxon>Actinomycetota</taxon>
        <taxon>Actinomycetes</taxon>
        <taxon>Micrococcales</taxon>
        <taxon>Micrococcaceae</taxon>
        <taxon>Renibacterium</taxon>
    </lineage>
</organism>
<evidence type="ECO:0000256" key="4">
    <source>
        <dbReference type="ARBA" id="ARBA00023204"/>
    </source>
</evidence>
<proteinExistence type="inferred from homology"/>
<dbReference type="GO" id="GO:0003677">
    <property type="term" value="F:DNA binding"/>
    <property type="evidence" value="ECO:0007669"/>
    <property type="project" value="InterPro"/>
</dbReference>
<dbReference type="NCBIfam" id="NF002003">
    <property type="entry name" value="PRK00802.1-3"/>
    <property type="match status" value="1"/>
</dbReference>
<dbReference type="HAMAP" id="MF_00527">
    <property type="entry name" value="3MGH"/>
    <property type="match status" value="1"/>
</dbReference>
<dbReference type="PANTHER" id="PTHR10429">
    <property type="entry name" value="DNA-3-METHYLADENINE GLYCOSYLASE"/>
    <property type="match status" value="1"/>
</dbReference>
<sequence length="234" mass="24805">MSLAELLQQDALTVAPQLLGAKLTSSFGGAGPVTVRLTEVEAYLGTSDPGSHAYNGPTPRTEIMFAEPGFIYVYFTDGIHSCANIICSPAGTASGVLLRAGEILDGVELARYRRLATKNDRDLASGPARLAQALGLDRKANGAKLFAADSMRLPAEALSLELAPLQSREEIASGLRIGVSGLGGGAAYPWRYWIDGNKTVSRYKAAVPGKIQDTAERCLIALIRYQPDGLVEPD</sequence>
<evidence type="ECO:0000256" key="1">
    <source>
        <dbReference type="ARBA" id="ARBA00009232"/>
    </source>
</evidence>
<dbReference type="RefSeq" id="WP_012244242.1">
    <property type="nucleotide sequence ID" value="NC_010168.1"/>
</dbReference>
<dbReference type="InterPro" id="IPR036995">
    <property type="entry name" value="MPG_sf"/>
</dbReference>
<dbReference type="SMR" id="A9WQH5"/>
<evidence type="ECO:0000313" key="6">
    <source>
        <dbReference type="EMBL" id="ABY22545.1"/>
    </source>
</evidence>
<keyword evidence="2 5" id="KW-0227">DNA damage</keyword>
<name>A9WQH5_RENSM</name>
<evidence type="ECO:0000256" key="3">
    <source>
        <dbReference type="ARBA" id="ARBA00022801"/>
    </source>
</evidence>
<dbReference type="HOGENOM" id="CLU_060471_3_0_11"/>
<dbReference type="Gene3D" id="3.10.300.10">
    <property type="entry name" value="Methylpurine-DNA glycosylase (MPG)"/>
    <property type="match status" value="1"/>
</dbReference>
<dbReference type="Proteomes" id="UP000002007">
    <property type="component" value="Chromosome"/>
</dbReference>
<evidence type="ECO:0000313" key="7">
    <source>
        <dbReference type="Proteomes" id="UP000002007"/>
    </source>
</evidence>
<reference evidence="7" key="1">
    <citation type="journal article" date="2008" name="J. Bacteriol.">
        <title>Genome sequence of the fish pathogen Renibacterium salmoninarum suggests reductive evolution away from an environmental Arthrobacter ancestor.</title>
        <authorList>
            <person name="Wiens G.D."/>
            <person name="Rockey D.D."/>
            <person name="Wu Z."/>
            <person name="Chang J."/>
            <person name="Levy R."/>
            <person name="Crane S."/>
            <person name="Chen D.S."/>
            <person name="Capri G.R."/>
            <person name="Burnett J.R."/>
            <person name="Sudheesh P.S."/>
            <person name="Schipma M.J."/>
            <person name="Burd H."/>
            <person name="Bhattacharyya A."/>
            <person name="Rhodes L.D."/>
            <person name="Kaul R."/>
            <person name="Strom M.S."/>
        </authorList>
    </citation>
    <scope>NUCLEOTIDE SEQUENCE [LARGE SCALE GENOMIC DNA]</scope>
    <source>
        <strain evidence="7">ATCC 33209 / DSM 20767 / JCM 11484 / NBRC 15589 / NCIMB 2235</strain>
    </source>
</reference>
<dbReference type="EMBL" id="CP000910">
    <property type="protein sequence ID" value="ABY22545.1"/>
    <property type="molecule type" value="Genomic_DNA"/>
</dbReference>
<accession>A9WQH5</accession>
<keyword evidence="3 5" id="KW-0378">Hydrolase</keyword>
<dbReference type="STRING" id="288705.RSal33209_0798"/>
<keyword evidence="6" id="KW-0326">Glycosidase</keyword>
<dbReference type="GO" id="GO:0006284">
    <property type="term" value="P:base-excision repair"/>
    <property type="evidence" value="ECO:0007669"/>
    <property type="project" value="InterPro"/>
</dbReference>
<keyword evidence="7" id="KW-1185">Reference proteome</keyword>
<dbReference type="NCBIfam" id="TIGR00567">
    <property type="entry name" value="3mg"/>
    <property type="match status" value="1"/>
</dbReference>
<dbReference type="EC" id="3.2.2.-" evidence="5"/>
<dbReference type="InterPro" id="IPR011034">
    <property type="entry name" value="Formyl_transferase-like_C_sf"/>
</dbReference>
<dbReference type="CDD" id="cd00540">
    <property type="entry name" value="AAG"/>
    <property type="match status" value="1"/>
</dbReference>
<evidence type="ECO:0000256" key="2">
    <source>
        <dbReference type="ARBA" id="ARBA00022763"/>
    </source>
</evidence>
<dbReference type="InterPro" id="IPR003180">
    <property type="entry name" value="MPG"/>
</dbReference>